<keyword evidence="18" id="KW-1185">Reference proteome</keyword>
<dbReference type="Proteomes" id="UP001519460">
    <property type="component" value="Unassembled WGS sequence"/>
</dbReference>
<feature type="compositionally biased region" description="Polar residues" evidence="14">
    <location>
        <begin position="316"/>
        <end position="327"/>
    </location>
</feature>
<dbReference type="Gene3D" id="4.10.60.10">
    <property type="entry name" value="Zinc finger, CCHC-type"/>
    <property type="match status" value="1"/>
</dbReference>
<evidence type="ECO:0000259" key="16">
    <source>
        <dbReference type="PROSITE" id="PS51192"/>
    </source>
</evidence>
<feature type="region of interest" description="Disordered" evidence="14">
    <location>
        <begin position="156"/>
        <end position="191"/>
    </location>
</feature>
<feature type="compositionally biased region" description="Basic and acidic residues" evidence="14">
    <location>
        <begin position="50"/>
        <end position="60"/>
    </location>
</feature>
<feature type="compositionally biased region" description="Polar residues" evidence="14">
    <location>
        <begin position="75"/>
        <end position="93"/>
    </location>
</feature>
<keyword evidence="13" id="KW-0862">Zinc</keyword>
<gene>
    <name evidence="17" type="ORF">BaRGS_00008530</name>
</gene>
<dbReference type="SUPFAM" id="SSF57756">
    <property type="entry name" value="Retrovirus zinc finger-like domains"/>
    <property type="match status" value="1"/>
</dbReference>
<protein>
    <recommendedName>
        <fullName evidence="11">DNA 3'-5' helicase</fullName>
        <ecNumber evidence="11">5.6.2.4</ecNumber>
    </recommendedName>
</protein>
<feature type="compositionally biased region" description="Basic residues" evidence="14">
    <location>
        <begin position="420"/>
        <end position="432"/>
    </location>
</feature>
<comment type="catalytic activity">
    <reaction evidence="10">
        <text>Couples ATP hydrolysis with the unwinding of duplex DNA by translocating in the 3'-5' direction.</text>
        <dbReference type="EC" id="5.6.2.4"/>
    </reaction>
</comment>
<dbReference type="EMBL" id="JACVVK020000038">
    <property type="protein sequence ID" value="KAK7500307.1"/>
    <property type="molecule type" value="Genomic_DNA"/>
</dbReference>
<dbReference type="PANTHER" id="PTHR13710">
    <property type="entry name" value="DNA HELICASE RECQ FAMILY MEMBER"/>
    <property type="match status" value="1"/>
</dbReference>
<reference evidence="17 18" key="1">
    <citation type="journal article" date="2023" name="Sci. Data">
        <title>Genome assembly of the Korean intertidal mud-creeper Batillaria attramentaria.</title>
        <authorList>
            <person name="Patra A.K."/>
            <person name="Ho P.T."/>
            <person name="Jun S."/>
            <person name="Lee S.J."/>
            <person name="Kim Y."/>
            <person name="Won Y.J."/>
        </authorList>
    </citation>
    <scope>NUCLEOTIDE SEQUENCE [LARGE SCALE GENOMIC DNA]</scope>
    <source>
        <strain evidence="17">Wonlab-2016</strain>
    </source>
</reference>
<dbReference type="InterPro" id="IPR014001">
    <property type="entry name" value="Helicase_ATP-bd"/>
</dbReference>
<dbReference type="InterPro" id="IPR027417">
    <property type="entry name" value="P-loop_NTPase"/>
</dbReference>
<dbReference type="InterPro" id="IPR001878">
    <property type="entry name" value="Znf_CCHC"/>
</dbReference>
<dbReference type="CDD" id="cd18018">
    <property type="entry name" value="DEXHc_RecQ4-like"/>
    <property type="match status" value="1"/>
</dbReference>
<keyword evidence="3" id="KW-0547">Nucleotide-binding</keyword>
<comment type="caution">
    <text evidence="17">The sequence shown here is derived from an EMBL/GenBank/DDBJ whole genome shotgun (WGS) entry which is preliminary data.</text>
</comment>
<dbReference type="PANTHER" id="PTHR13710:SF108">
    <property type="entry name" value="ATP-DEPENDENT DNA HELICASE Q4"/>
    <property type="match status" value="1"/>
</dbReference>
<keyword evidence="9" id="KW-0539">Nucleus</keyword>
<evidence type="ECO:0000259" key="15">
    <source>
        <dbReference type="PROSITE" id="PS50158"/>
    </source>
</evidence>
<accession>A0ABD0LMN7</accession>
<evidence type="ECO:0000256" key="2">
    <source>
        <dbReference type="ARBA" id="ARBA00005446"/>
    </source>
</evidence>
<keyword evidence="13" id="KW-0863">Zinc-finger</keyword>
<evidence type="ECO:0000256" key="8">
    <source>
        <dbReference type="ARBA" id="ARBA00023235"/>
    </source>
</evidence>
<dbReference type="Pfam" id="PF00098">
    <property type="entry name" value="zf-CCHC"/>
    <property type="match status" value="1"/>
</dbReference>
<comment type="similarity">
    <text evidence="2">Belongs to the helicase family. RecQ subfamily.</text>
</comment>
<dbReference type="Pfam" id="PF11719">
    <property type="entry name" value="Drc1-Sld2"/>
    <property type="match status" value="1"/>
</dbReference>
<dbReference type="Gene3D" id="1.10.10.1460">
    <property type="match status" value="1"/>
</dbReference>
<dbReference type="Gene3D" id="3.40.50.300">
    <property type="entry name" value="P-loop containing nucleotide triphosphate hydrolases"/>
    <property type="match status" value="2"/>
</dbReference>
<dbReference type="AlphaFoldDB" id="A0ABD0LMN7"/>
<keyword evidence="4" id="KW-0378">Hydrolase</keyword>
<evidence type="ECO:0000256" key="14">
    <source>
        <dbReference type="SAM" id="MobiDB-lite"/>
    </source>
</evidence>
<sequence>MEDMSTIRRTLKEWEKAFFTVHQRKPSKTDISDAPDKIKGLYRAYYAAKKTTESKPEELTQHSSTSAERQDTSKYGHTSSDANIDLSSPQSLASVWGPELNRNKTTSDSETTAAEKKSSGNLNRFGEKLSAHSCSASPSAGATSVIKKKANICRVDPQSATQVPKPISPSVDSQGTRDQTKVHSSKSDSSDFRLQGELFKKAFRLSTGKKRSISDDVQIPSKFLNHDKPRRQFSLGQKTDADGLNDFNMELGNSDSLKSSGFASGERFHDSAPFDLNTSAGGMIQPGNLSPEQTIGHKLIESKNHNTATSRTEIIISSKNLASSGDNVDSDAGKLSGSVTKDNSRGVGGPTRKSRNSHKSISSLVESAQPYKIPEDDGRPSPDVFAFDANEAGSSEKGGETETFEPGFDTDKGSKVVSKQAKKRKAPVKRKASSAATRPSKKKKICDHDEIENEECDPGSGTSPQNEAAAAKSQPLVTAKMARKPSTSAACKSENFVRLNMKAKKFVRKGARLTGAQWKRKQWKQKMAARSQSFGSDKCFKCGQSGHWANKCPQKGQVSQPGLGIDVTPVDENDFPSLKTAALMARGVQASGGDEVGSDDELAVEAMVVREKHEPDVKPVSATPLSQLISDIGSEMKKGLDKFGFTSFRPGQQETIRRILHGQSTLVILSTGGGKSLCYQLPAYLYAQHARGITLVVSPLVSLMEDQITGLPPGVRGACLNSNMTPAQRDGVLSDVNDGKVHFLLVSPEAVVGGGGRGQGSFPSADKLPPIFFACIDEVHCLSEWSHNFRPSYLRLCKVLREKYGVNCFLGLTATATSSTARDVVRHLDISDMDAATIRGSPVPPNLCLSVSRDENKDEALVSLLQGKRFSACGSVIIYCTRREQVERVATLIRTCLQTRTGEA</sequence>
<dbReference type="SUPFAM" id="SSF52540">
    <property type="entry name" value="P-loop containing nucleoside triphosphate hydrolases"/>
    <property type="match status" value="2"/>
</dbReference>
<dbReference type="GO" id="GO:0005524">
    <property type="term" value="F:ATP binding"/>
    <property type="evidence" value="ECO:0007669"/>
    <property type="project" value="UniProtKB-KW"/>
</dbReference>
<evidence type="ECO:0000313" key="17">
    <source>
        <dbReference type="EMBL" id="KAK7500307.1"/>
    </source>
</evidence>
<feature type="region of interest" description="Disordered" evidence="14">
    <location>
        <begin position="50"/>
        <end position="124"/>
    </location>
</feature>
<feature type="compositionally biased region" description="Basic and acidic residues" evidence="14">
    <location>
        <begin position="178"/>
        <end position="191"/>
    </location>
</feature>
<keyword evidence="6" id="KW-0067">ATP-binding</keyword>
<comment type="catalytic activity">
    <reaction evidence="12">
        <text>ATP + H2O = ADP + phosphate + H(+)</text>
        <dbReference type="Rhea" id="RHEA:13065"/>
        <dbReference type="ChEBI" id="CHEBI:15377"/>
        <dbReference type="ChEBI" id="CHEBI:15378"/>
        <dbReference type="ChEBI" id="CHEBI:30616"/>
        <dbReference type="ChEBI" id="CHEBI:43474"/>
        <dbReference type="ChEBI" id="CHEBI:456216"/>
    </reaction>
</comment>
<evidence type="ECO:0000256" key="6">
    <source>
        <dbReference type="ARBA" id="ARBA00022840"/>
    </source>
</evidence>
<evidence type="ECO:0000256" key="1">
    <source>
        <dbReference type="ARBA" id="ARBA00004123"/>
    </source>
</evidence>
<dbReference type="GO" id="GO:0016787">
    <property type="term" value="F:hydrolase activity"/>
    <property type="evidence" value="ECO:0007669"/>
    <property type="project" value="UniProtKB-KW"/>
</dbReference>
<comment type="subcellular location">
    <subcellularLocation>
        <location evidence="1">Nucleus</location>
    </subcellularLocation>
</comment>
<feature type="region of interest" description="Disordered" evidence="14">
    <location>
        <begin position="273"/>
        <end position="292"/>
    </location>
</feature>
<dbReference type="InterPro" id="IPR011545">
    <property type="entry name" value="DEAD/DEAH_box_helicase_dom"/>
</dbReference>
<evidence type="ECO:0000256" key="11">
    <source>
        <dbReference type="ARBA" id="ARBA00034808"/>
    </source>
</evidence>
<dbReference type="SMART" id="SM00487">
    <property type="entry name" value="DEXDc"/>
    <property type="match status" value="1"/>
</dbReference>
<keyword evidence="13" id="KW-0479">Metal-binding</keyword>
<dbReference type="InterPro" id="IPR036875">
    <property type="entry name" value="Znf_CCHC_sf"/>
</dbReference>
<evidence type="ECO:0000256" key="4">
    <source>
        <dbReference type="ARBA" id="ARBA00022801"/>
    </source>
</evidence>
<keyword evidence="7" id="KW-0238">DNA-binding</keyword>
<evidence type="ECO:0000256" key="5">
    <source>
        <dbReference type="ARBA" id="ARBA00022806"/>
    </source>
</evidence>
<evidence type="ECO:0000256" key="9">
    <source>
        <dbReference type="ARBA" id="ARBA00023242"/>
    </source>
</evidence>
<evidence type="ECO:0000256" key="10">
    <source>
        <dbReference type="ARBA" id="ARBA00034617"/>
    </source>
</evidence>
<dbReference type="InterPro" id="IPR021110">
    <property type="entry name" value="DNA_rep_checkpnt_protein"/>
</dbReference>
<keyword evidence="8" id="KW-0413">Isomerase</keyword>
<feature type="domain" description="Helicase ATP-binding" evidence="16">
    <location>
        <begin position="656"/>
        <end position="834"/>
    </location>
</feature>
<dbReference type="GO" id="GO:0005634">
    <property type="term" value="C:nucleus"/>
    <property type="evidence" value="ECO:0007669"/>
    <property type="project" value="UniProtKB-SubCell"/>
</dbReference>
<dbReference type="PROSITE" id="PS50158">
    <property type="entry name" value="ZF_CCHC"/>
    <property type="match status" value="1"/>
</dbReference>
<feature type="domain" description="CCHC-type" evidence="15">
    <location>
        <begin position="538"/>
        <end position="554"/>
    </location>
</feature>
<dbReference type="EC" id="5.6.2.4" evidence="11"/>
<dbReference type="CDD" id="cd22289">
    <property type="entry name" value="RecQL4_SLD2_NTD"/>
    <property type="match status" value="1"/>
</dbReference>
<keyword evidence="5" id="KW-0347">Helicase</keyword>
<organism evidence="17 18">
    <name type="scientific">Batillaria attramentaria</name>
    <dbReference type="NCBI Taxonomy" id="370345"/>
    <lineage>
        <taxon>Eukaryota</taxon>
        <taxon>Metazoa</taxon>
        <taxon>Spiralia</taxon>
        <taxon>Lophotrochozoa</taxon>
        <taxon>Mollusca</taxon>
        <taxon>Gastropoda</taxon>
        <taxon>Caenogastropoda</taxon>
        <taxon>Sorbeoconcha</taxon>
        <taxon>Cerithioidea</taxon>
        <taxon>Batillariidae</taxon>
        <taxon>Batillaria</taxon>
    </lineage>
</organism>
<dbReference type="GO" id="GO:0003677">
    <property type="term" value="F:DNA binding"/>
    <property type="evidence" value="ECO:0007669"/>
    <property type="project" value="UniProtKB-KW"/>
</dbReference>
<name>A0ABD0LMN7_9CAEN</name>
<evidence type="ECO:0000313" key="18">
    <source>
        <dbReference type="Proteomes" id="UP001519460"/>
    </source>
</evidence>
<proteinExistence type="inferred from homology"/>
<evidence type="ECO:0000256" key="12">
    <source>
        <dbReference type="ARBA" id="ARBA00049360"/>
    </source>
</evidence>
<dbReference type="SMART" id="SM00343">
    <property type="entry name" value="ZnF_C2HC"/>
    <property type="match status" value="1"/>
</dbReference>
<feature type="compositionally biased region" description="Basic and acidic residues" evidence="14">
    <location>
        <begin position="101"/>
        <end position="118"/>
    </location>
</feature>
<dbReference type="GO" id="GO:0008270">
    <property type="term" value="F:zinc ion binding"/>
    <property type="evidence" value="ECO:0007669"/>
    <property type="project" value="UniProtKB-KW"/>
</dbReference>
<dbReference type="GO" id="GO:0043138">
    <property type="term" value="F:3'-5' DNA helicase activity"/>
    <property type="evidence" value="ECO:0007669"/>
    <property type="project" value="UniProtKB-EC"/>
</dbReference>
<dbReference type="Pfam" id="PF00270">
    <property type="entry name" value="DEAD"/>
    <property type="match status" value="1"/>
</dbReference>
<evidence type="ECO:0000256" key="7">
    <source>
        <dbReference type="ARBA" id="ARBA00023125"/>
    </source>
</evidence>
<dbReference type="FunFam" id="3.40.50.300:FF:000772">
    <property type="entry name" value="ATP-dependent DNA helicase Q4"/>
    <property type="match status" value="1"/>
</dbReference>
<evidence type="ECO:0000256" key="13">
    <source>
        <dbReference type="PROSITE-ProRule" id="PRU00047"/>
    </source>
</evidence>
<evidence type="ECO:0000256" key="3">
    <source>
        <dbReference type="ARBA" id="ARBA00022741"/>
    </source>
</evidence>
<dbReference type="PROSITE" id="PS51192">
    <property type="entry name" value="HELICASE_ATP_BIND_1"/>
    <property type="match status" value="1"/>
</dbReference>
<feature type="region of interest" description="Disordered" evidence="14">
    <location>
        <begin position="316"/>
        <end position="477"/>
    </location>
</feature>